<dbReference type="PANTHER" id="PTHR11431">
    <property type="entry name" value="FERRITIN"/>
    <property type="match status" value="1"/>
</dbReference>
<dbReference type="InterPro" id="IPR009078">
    <property type="entry name" value="Ferritin-like_SF"/>
</dbReference>
<comment type="similarity">
    <text evidence="1 6">Belongs to the ferritin family.</text>
</comment>
<evidence type="ECO:0000313" key="9">
    <source>
        <dbReference type="Proteomes" id="UP001266305"/>
    </source>
</evidence>
<dbReference type="EMBL" id="JASSZA010000003">
    <property type="protein sequence ID" value="KAK2115801.1"/>
    <property type="molecule type" value="Genomic_DNA"/>
</dbReference>
<evidence type="ECO:0000256" key="4">
    <source>
        <dbReference type="ARBA" id="ARBA00023004"/>
    </source>
</evidence>
<comment type="function">
    <text evidence="6">Stores iron in a soluble, non-toxic, readily available form. Important for iron homeostasis. Iron is taken up in the ferrous form and deposited as ferric hydroxides after oxidation.</text>
</comment>
<keyword evidence="2 6" id="KW-0409">Iron storage</keyword>
<dbReference type="InterPro" id="IPR012347">
    <property type="entry name" value="Ferritin-like"/>
</dbReference>
<evidence type="ECO:0000313" key="8">
    <source>
        <dbReference type="EMBL" id="KAK2115801.1"/>
    </source>
</evidence>
<evidence type="ECO:0000259" key="7">
    <source>
        <dbReference type="PROSITE" id="PS50905"/>
    </source>
</evidence>
<dbReference type="InterPro" id="IPR008331">
    <property type="entry name" value="Ferritin_DPS_dom"/>
</dbReference>
<keyword evidence="4 6" id="KW-0408">Iron</keyword>
<dbReference type="PROSITE" id="PS50905">
    <property type="entry name" value="FERRITIN_LIKE"/>
    <property type="match status" value="1"/>
</dbReference>
<evidence type="ECO:0000256" key="5">
    <source>
        <dbReference type="ARBA" id="ARBA00044942"/>
    </source>
</evidence>
<dbReference type="Proteomes" id="UP001266305">
    <property type="component" value="Unassembled WGS sequence"/>
</dbReference>
<name>A0ABQ9W2D2_SAGOE</name>
<evidence type="ECO:0000256" key="1">
    <source>
        <dbReference type="ARBA" id="ARBA00007513"/>
    </source>
</evidence>
<accession>A0ABQ9W2D2</accession>
<comment type="caution">
    <text evidence="8">The sequence shown here is derived from an EMBL/GenBank/DDBJ whole genome shotgun (WGS) entry which is preliminary data.</text>
</comment>
<dbReference type="InterPro" id="IPR009040">
    <property type="entry name" value="Ferritin-like_diiron"/>
</dbReference>
<keyword evidence="9" id="KW-1185">Reference proteome</keyword>
<sequence length="214" mass="24204">MDFLLTPTPAAAPGPSFRPSHRPPGQDLLKTAFLLCACPVSSLPRNRELLDQPELLHRLEAAVSSLVNQRLLASLNYFSLGLYFHRDDVALEGMGHSFRKLAEEKRQGAHRLWKTQNLRGALCDAIQKWPGRNGRAIWVTLQATLALETSLKQALLDLHTLNMMQADPHFCGFLENHFRGREQKLTRKLGDHLTTLSRQEGPNPRWAGVFLQRN</sequence>
<evidence type="ECO:0000256" key="2">
    <source>
        <dbReference type="ARBA" id="ARBA00022434"/>
    </source>
</evidence>
<feature type="domain" description="Ferritin-like diiron" evidence="7">
    <location>
        <begin position="53"/>
        <end position="200"/>
    </location>
</feature>
<gene>
    <name evidence="8" type="ORF">P7K49_006427</name>
</gene>
<evidence type="ECO:0000256" key="3">
    <source>
        <dbReference type="ARBA" id="ARBA00022723"/>
    </source>
</evidence>
<reference evidence="8 9" key="1">
    <citation type="submission" date="2023-05" db="EMBL/GenBank/DDBJ databases">
        <title>B98-5 Cell Line De Novo Hybrid Assembly: An Optical Mapping Approach.</title>
        <authorList>
            <person name="Kananen K."/>
            <person name="Auerbach J.A."/>
            <person name="Kautto E."/>
            <person name="Blachly J.S."/>
        </authorList>
    </citation>
    <scope>NUCLEOTIDE SEQUENCE [LARGE SCALE GENOMIC DNA]</scope>
    <source>
        <strain evidence="8">B95-8</strain>
        <tissue evidence="8">Cell line</tissue>
    </source>
</reference>
<proteinExistence type="inferred from homology"/>
<dbReference type="Gene3D" id="1.20.1260.10">
    <property type="match status" value="1"/>
</dbReference>
<dbReference type="Pfam" id="PF00210">
    <property type="entry name" value="Ferritin"/>
    <property type="match status" value="1"/>
</dbReference>
<evidence type="ECO:0000256" key="6">
    <source>
        <dbReference type="RuleBase" id="RU361145"/>
    </source>
</evidence>
<dbReference type="SUPFAM" id="SSF47240">
    <property type="entry name" value="Ferritin-like"/>
    <property type="match status" value="1"/>
</dbReference>
<protein>
    <recommendedName>
        <fullName evidence="6">Ferritin</fullName>
    </recommendedName>
</protein>
<comment type="subcellular location">
    <subcellularLocation>
        <location evidence="5">Autolysosome</location>
    </subcellularLocation>
</comment>
<dbReference type="InterPro" id="IPR001519">
    <property type="entry name" value="Ferritin"/>
</dbReference>
<organism evidence="8 9">
    <name type="scientific">Saguinus oedipus</name>
    <name type="common">Cotton-top tamarin</name>
    <name type="synonym">Oedipomidas oedipus</name>
    <dbReference type="NCBI Taxonomy" id="9490"/>
    <lineage>
        <taxon>Eukaryota</taxon>
        <taxon>Metazoa</taxon>
        <taxon>Chordata</taxon>
        <taxon>Craniata</taxon>
        <taxon>Vertebrata</taxon>
        <taxon>Euteleostomi</taxon>
        <taxon>Mammalia</taxon>
        <taxon>Eutheria</taxon>
        <taxon>Euarchontoglires</taxon>
        <taxon>Primates</taxon>
        <taxon>Haplorrhini</taxon>
        <taxon>Platyrrhini</taxon>
        <taxon>Cebidae</taxon>
        <taxon>Callitrichinae</taxon>
        <taxon>Saguinus</taxon>
    </lineage>
</organism>
<dbReference type="PANTHER" id="PTHR11431:SF47">
    <property type="entry name" value="FERRITIN LIGHT CHAIN"/>
    <property type="match status" value="1"/>
</dbReference>
<keyword evidence="3 6" id="KW-0479">Metal-binding</keyword>